<dbReference type="AlphaFoldDB" id="A0A4D7CXR4"/>
<dbReference type="KEGG" id="vao:FA707_10335"/>
<dbReference type="OrthoDB" id="2360056at2"/>
<reference evidence="1 2" key="1">
    <citation type="submission" date="2019-04" db="EMBL/GenBank/DDBJ databases">
        <title>Vagococcus sp. nov., isolated from faeces of yaks (Bos grunniens).</title>
        <authorList>
            <person name="Ge Y."/>
        </authorList>
    </citation>
    <scope>NUCLEOTIDE SEQUENCE [LARGE SCALE GENOMIC DNA]</scope>
    <source>
        <strain evidence="1 2">MN-17</strain>
    </source>
</reference>
<dbReference type="Proteomes" id="UP000298615">
    <property type="component" value="Chromosome"/>
</dbReference>
<dbReference type="PIRSF" id="PIRSF033111">
    <property type="entry name" value="UCP033111"/>
    <property type="match status" value="1"/>
</dbReference>
<accession>A0A4D7CXR4</accession>
<organism evidence="1 2">
    <name type="scientific">Vagococcus zengguangii</name>
    <dbReference type="NCBI Taxonomy" id="2571750"/>
    <lineage>
        <taxon>Bacteria</taxon>
        <taxon>Bacillati</taxon>
        <taxon>Bacillota</taxon>
        <taxon>Bacilli</taxon>
        <taxon>Lactobacillales</taxon>
        <taxon>Enterococcaceae</taxon>
        <taxon>Vagococcus</taxon>
    </lineage>
</organism>
<name>A0A4D7CXR4_9ENTE</name>
<protein>
    <submittedName>
        <fullName evidence="1">DUF1129 domain-containing protein</fullName>
    </submittedName>
</protein>
<gene>
    <name evidence="1" type="ORF">FA707_10335</name>
</gene>
<dbReference type="EMBL" id="CP039712">
    <property type="protein sequence ID" value="QCI87291.1"/>
    <property type="molecule type" value="Genomic_DNA"/>
</dbReference>
<dbReference type="InterPro" id="IPR009214">
    <property type="entry name" value="DUF1129"/>
</dbReference>
<keyword evidence="2" id="KW-1185">Reference proteome</keyword>
<proteinExistence type="predicted"/>
<evidence type="ECO:0000313" key="2">
    <source>
        <dbReference type="Proteomes" id="UP000298615"/>
    </source>
</evidence>
<dbReference type="Pfam" id="PF06570">
    <property type="entry name" value="DUF1129"/>
    <property type="match status" value="1"/>
</dbReference>
<sequence length="240" mass="27052">MPFQRLIKHLEGKNLEAQELRALIEQNLKLEEQLTKKNQQYIFDLRKAMSNANLSEEKQITALAEMLPQLVETQKSGQTARQLFGTVTERVAAITHEPVEVKEVGMKEMVIDNSLLLFALLALMSVVMPMFLNGQPQGILSLIIGSISGGFAFYYLYDKIYQYDRPGADRSQKPSALKTLGISLVGMLGWSLFFIGSMFIPANINVVLQPVYTLILAVGAYLVRRYLRKKNNIGTSMFTR</sequence>
<dbReference type="SUPFAM" id="SSF158560">
    <property type="entry name" value="BH3980-like"/>
    <property type="match status" value="1"/>
</dbReference>
<evidence type="ECO:0000313" key="1">
    <source>
        <dbReference type="EMBL" id="QCI87291.1"/>
    </source>
</evidence>